<feature type="transmembrane region" description="Helical" evidence="1">
    <location>
        <begin position="12"/>
        <end position="32"/>
    </location>
</feature>
<keyword evidence="1" id="KW-1133">Transmembrane helix</keyword>
<dbReference type="Pfam" id="PF04964">
    <property type="entry name" value="Flp_Fap"/>
    <property type="match status" value="1"/>
</dbReference>
<protein>
    <submittedName>
        <fullName evidence="2">Pilus assembly protein Flp/PilA</fullName>
    </submittedName>
</protein>
<dbReference type="AlphaFoldDB" id="A0A1H4JUF1"/>
<dbReference type="Proteomes" id="UP000199064">
    <property type="component" value="Unassembled WGS sequence"/>
</dbReference>
<proteinExistence type="predicted"/>
<accession>A0A1H4JUF1</accession>
<gene>
    <name evidence="2" type="ORF">SAMN05216452_1699</name>
</gene>
<name>A0A1H4JUF1_9HYPH</name>
<evidence type="ECO:0000313" key="3">
    <source>
        <dbReference type="Proteomes" id="UP000199064"/>
    </source>
</evidence>
<organism evidence="2 3">
    <name type="scientific">Nitratireductor aquibiodomus</name>
    <dbReference type="NCBI Taxonomy" id="204799"/>
    <lineage>
        <taxon>Bacteria</taxon>
        <taxon>Pseudomonadati</taxon>
        <taxon>Pseudomonadota</taxon>
        <taxon>Alphaproteobacteria</taxon>
        <taxon>Hyphomicrobiales</taxon>
        <taxon>Phyllobacteriaceae</taxon>
        <taxon>Nitratireductor</taxon>
    </lineage>
</organism>
<keyword evidence="1" id="KW-0812">Transmembrane</keyword>
<evidence type="ECO:0000256" key="1">
    <source>
        <dbReference type="SAM" id="Phobius"/>
    </source>
</evidence>
<dbReference type="InterPro" id="IPR007047">
    <property type="entry name" value="Flp_Fap"/>
</dbReference>
<reference evidence="3" key="1">
    <citation type="submission" date="2016-10" db="EMBL/GenBank/DDBJ databases">
        <authorList>
            <person name="Varghese N."/>
            <person name="Submissions S."/>
        </authorList>
    </citation>
    <scope>NUCLEOTIDE SEQUENCE [LARGE SCALE GENOMIC DNA]</scope>
    <source>
        <strain evidence="3">ES.061</strain>
    </source>
</reference>
<keyword evidence="3" id="KW-1185">Reference proteome</keyword>
<dbReference type="RefSeq" id="WP_007010843.1">
    <property type="nucleotide sequence ID" value="NZ_FNSL01000001.1"/>
</dbReference>
<dbReference type="EMBL" id="FNSL01000001">
    <property type="protein sequence ID" value="SEB49931.1"/>
    <property type="molecule type" value="Genomic_DNA"/>
</dbReference>
<keyword evidence="1" id="KW-0472">Membrane</keyword>
<sequence>MGRHFLKDTSGATAIEYALIAGLISLAIIVGARQTGNELRASYNNVADQVGTTNP</sequence>
<evidence type="ECO:0000313" key="2">
    <source>
        <dbReference type="EMBL" id="SEB49931.1"/>
    </source>
</evidence>